<dbReference type="GO" id="GO:0016887">
    <property type="term" value="F:ATP hydrolysis activity"/>
    <property type="evidence" value="ECO:0007669"/>
    <property type="project" value="InterPro"/>
</dbReference>
<keyword evidence="2" id="KW-0012">Acyltransferase</keyword>
<proteinExistence type="predicted"/>
<dbReference type="Proteomes" id="UP000507470">
    <property type="component" value="Unassembled WGS sequence"/>
</dbReference>
<dbReference type="InterPro" id="IPR025662">
    <property type="entry name" value="Sigma_54_int_dom_ATP-bd_1"/>
</dbReference>
<dbReference type="InterPro" id="IPR031248">
    <property type="entry name" value="RNF213"/>
</dbReference>
<dbReference type="Gene3D" id="3.40.50.300">
    <property type="entry name" value="P-loop containing nucleotide triphosphate hydrolases"/>
    <property type="match status" value="2"/>
</dbReference>
<dbReference type="EMBL" id="CACVKT020000907">
    <property type="protein sequence ID" value="CAC5363748.1"/>
    <property type="molecule type" value="Genomic_DNA"/>
</dbReference>
<dbReference type="InterPro" id="IPR027417">
    <property type="entry name" value="P-loop_NTPase"/>
</dbReference>
<dbReference type="PANTHER" id="PTHR22605">
    <property type="entry name" value="RZ-TYPE DOMAIN-CONTAINING PROTEIN"/>
    <property type="match status" value="1"/>
</dbReference>
<feature type="compositionally biased region" description="Polar residues" evidence="1">
    <location>
        <begin position="310"/>
        <end position="335"/>
    </location>
</feature>
<dbReference type="AlphaFoldDB" id="A0A6J8A9P6"/>
<organism evidence="2 3">
    <name type="scientific">Mytilus coruscus</name>
    <name type="common">Sea mussel</name>
    <dbReference type="NCBI Taxonomy" id="42192"/>
    <lineage>
        <taxon>Eukaryota</taxon>
        <taxon>Metazoa</taxon>
        <taxon>Spiralia</taxon>
        <taxon>Lophotrochozoa</taxon>
        <taxon>Mollusca</taxon>
        <taxon>Bivalvia</taxon>
        <taxon>Autobranchia</taxon>
        <taxon>Pteriomorphia</taxon>
        <taxon>Mytilida</taxon>
        <taxon>Mytiloidea</taxon>
        <taxon>Mytilidae</taxon>
        <taxon>Mytilinae</taxon>
        <taxon>Mytilus</taxon>
    </lineage>
</organism>
<evidence type="ECO:0000313" key="2">
    <source>
        <dbReference type="EMBL" id="CAC5363748.1"/>
    </source>
</evidence>
<evidence type="ECO:0000313" key="3">
    <source>
        <dbReference type="Proteomes" id="UP000507470"/>
    </source>
</evidence>
<evidence type="ECO:0000256" key="1">
    <source>
        <dbReference type="SAM" id="MobiDB-lite"/>
    </source>
</evidence>
<sequence>MSKVLFQALVDHGVDLKEQFDDLERKKKIDKLCTVMGISDPCDPDPTYELTTDNVKKILAIYMRSRCNIPVMIMGETGSGKTRLVEFMCALQNTDAAPIKGNSVKNMIVVKVHGGTTATDIGKAVKKAEEVAKENAKFKNNSFTVLFFDEANTTESIGAIKEVMCDKCIQGKPIQLFEQLKIVAACNPYRKHKEDLIKTLEQAGLGYHVSASKTKDRLGRVPMRRLVYRVQPLPQSMIPLVWDFGQLNTNAELLYIKQMICRYIKEKKLPALNGLDNVLSKLLSDCQNFMRLQQSMVNRSLPDIHPASETLDSQPTSEISDRQPTSETQDSQPTSDVGASLLDILIPQAQSNYVEDQTPHEVHSLQYERECNKCSAYFQTDSTLQICCDICIRSECIERERHASGSNLSKCRDSFLDHVELPPNIARNAALKDNVFLMIVCIELKIPMFLVGKPGSSKSLSKTIVFDNMRGANSREPFFRNLKEIQMVSFQCSPLSRAESIIGTFKKGADLQKNQDANKFVSVVVLDEIGLAEDSETMPLKAS</sequence>
<name>A0A6J8A9P6_MYTCO</name>
<dbReference type="OrthoDB" id="2423195at2759"/>
<dbReference type="PROSITE" id="PS00675">
    <property type="entry name" value="SIGMA54_INTERACT_1"/>
    <property type="match status" value="1"/>
</dbReference>
<accession>A0A6J8A9P6</accession>
<gene>
    <name evidence="2" type="ORF">MCOR_5051</name>
</gene>
<protein>
    <submittedName>
        <fullName evidence="2">RNF213</fullName>
        <ecNumber evidence="2">2.3.2.27</ecNumber>
    </submittedName>
</protein>
<keyword evidence="2" id="KW-0808">Transferase</keyword>
<dbReference type="SUPFAM" id="SSF52540">
    <property type="entry name" value="P-loop containing nucleoside triphosphate hydrolases"/>
    <property type="match status" value="1"/>
</dbReference>
<feature type="region of interest" description="Disordered" evidence="1">
    <location>
        <begin position="303"/>
        <end position="335"/>
    </location>
</feature>
<dbReference type="GO" id="GO:0061630">
    <property type="term" value="F:ubiquitin protein ligase activity"/>
    <property type="evidence" value="ECO:0007669"/>
    <property type="project" value="UniProtKB-EC"/>
</dbReference>
<keyword evidence="3" id="KW-1185">Reference proteome</keyword>
<dbReference type="PANTHER" id="PTHR22605:SF16">
    <property type="entry name" value="E3 UBIQUITIN-PROTEIN LIGASE RNF213"/>
    <property type="match status" value="1"/>
</dbReference>
<dbReference type="EC" id="2.3.2.27" evidence="2"/>
<reference evidence="2 3" key="1">
    <citation type="submission" date="2020-06" db="EMBL/GenBank/DDBJ databases">
        <authorList>
            <person name="Li R."/>
            <person name="Bekaert M."/>
        </authorList>
    </citation>
    <scope>NUCLEOTIDE SEQUENCE [LARGE SCALE GENOMIC DNA]</scope>
    <source>
        <strain evidence="3">wild</strain>
    </source>
</reference>